<evidence type="ECO:0000313" key="3">
    <source>
        <dbReference type="Proteomes" id="UP000640614"/>
    </source>
</evidence>
<evidence type="ECO:0000256" key="1">
    <source>
        <dbReference type="SAM" id="SignalP"/>
    </source>
</evidence>
<evidence type="ECO:0000313" key="2">
    <source>
        <dbReference type="EMBL" id="MBE8723369.1"/>
    </source>
</evidence>
<feature type="signal peptide" evidence="1">
    <location>
        <begin position="1"/>
        <end position="19"/>
    </location>
</feature>
<feature type="chain" id="PRO_5047210304" evidence="1">
    <location>
        <begin position="20"/>
        <end position="137"/>
    </location>
</feature>
<keyword evidence="3" id="KW-1185">Reference proteome</keyword>
<dbReference type="RefSeq" id="WP_193844444.1">
    <property type="nucleotide sequence ID" value="NZ_PRDM01000001.1"/>
</dbReference>
<gene>
    <name evidence="2" type="ORF">C4F50_00300</name>
</gene>
<comment type="caution">
    <text evidence="2">The sequence shown here is derived from an EMBL/GenBank/DDBJ whole genome shotgun (WGS) entry which is preliminary data.</text>
</comment>
<protein>
    <submittedName>
        <fullName evidence="2">Uncharacterized protein</fullName>
    </submittedName>
</protein>
<reference evidence="2 3" key="1">
    <citation type="submission" date="2018-07" db="EMBL/GenBank/DDBJ databases">
        <title>Genome assembly of strain KB82.</title>
        <authorList>
            <person name="Kukolya J."/>
            <person name="Horvath B."/>
            <person name="Nagy I."/>
            <person name="Toth A."/>
        </authorList>
    </citation>
    <scope>NUCLEOTIDE SEQUENCE [LARGE SCALE GENOMIC DNA]</scope>
    <source>
        <strain evidence="2 3">Kb82</strain>
    </source>
</reference>
<dbReference type="EMBL" id="PRDM01000001">
    <property type="protein sequence ID" value="MBE8723369.1"/>
    <property type="molecule type" value="Genomic_DNA"/>
</dbReference>
<dbReference type="Proteomes" id="UP000640614">
    <property type="component" value="Unassembled WGS sequence"/>
</dbReference>
<keyword evidence="1" id="KW-0732">Signal</keyword>
<organism evidence="2 3">
    <name type="scientific">Flavobacterium hungaricum</name>
    <dbReference type="NCBI Taxonomy" id="2082725"/>
    <lineage>
        <taxon>Bacteria</taxon>
        <taxon>Pseudomonadati</taxon>
        <taxon>Bacteroidota</taxon>
        <taxon>Flavobacteriia</taxon>
        <taxon>Flavobacteriales</taxon>
        <taxon>Flavobacteriaceae</taxon>
        <taxon>Flavobacterium</taxon>
    </lineage>
</organism>
<accession>A0ABR9TEQ7</accession>
<name>A0ABR9TEQ7_9FLAO</name>
<sequence>MKYTFFIFSLILFTINCKAQQMVQTPDDAMKLKINEQQFLHKPMDSLLKQIKPELKFVMGTRDYPSYFSFRFITVEELRRSEKGRKIVSLYVYVKELIDWNFEKRPKKQEYVWTKEDAAKYGGLDVIKIKVIEHIQD</sequence>
<proteinExistence type="predicted"/>